<protein>
    <submittedName>
        <fullName evidence="2">Uncharacterized protein</fullName>
    </submittedName>
</protein>
<sequence>MLLSLAIVVITVLRIVESSSALKGNNEDDELFRALDKELEDFLEEALEDLPQKLDDIALQNIEASGEMQPVTAAPEAVTTTASFISSTAAITKTSSISPIDSAEQKVLNASDASMLLQLLTSMAMTNLPAQPGVRQVADQIVAETINDEVMALLSNATTTAQNPSGTPYTVSPLTAEPSITLFPTSATPPAAALIASLWVPNIQNVRGTSLTINAIESAERKRSACVNDTVCYSDDECGK</sequence>
<proteinExistence type="predicted"/>
<evidence type="ECO:0000313" key="3">
    <source>
        <dbReference type="Proteomes" id="UP001331761"/>
    </source>
</evidence>
<dbReference type="AlphaFoldDB" id="A0AAN8FZ83"/>
<accession>A0AAN8FZ83</accession>
<feature type="signal peptide" evidence="1">
    <location>
        <begin position="1"/>
        <end position="21"/>
    </location>
</feature>
<gene>
    <name evidence="2" type="ORF">GCK32_021640</name>
</gene>
<feature type="non-terminal residue" evidence="2">
    <location>
        <position position="240"/>
    </location>
</feature>
<name>A0AAN8FZ83_TRICO</name>
<feature type="chain" id="PRO_5042929577" evidence="1">
    <location>
        <begin position="22"/>
        <end position="240"/>
    </location>
</feature>
<keyword evidence="1" id="KW-0732">Signal</keyword>
<dbReference type="EMBL" id="WIXE01007845">
    <property type="protein sequence ID" value="KAK5980095.1"/>
    <property type="molecule type" value="Genomic_DNA"/>
</dbReference>
<keyword evidence="3" id="KW-1185">Reference proteome</keyword>
<organism evidence="2 3">
    <name type="scientific">Trichostrongylus colubriformis</name>
    <name type="common">Black scour worm</name>
    <dbReference type="NCBI Taxonomy" id="6319"/>
    <lineage>
        <taxon>Eukaryota</taxon>
        <taxon>Metazoa</taxon>
        <taxon>Ecdysozoa</taxon>
        <taxon>Nematoda</taxon>
        <taxon>Chromadorea</taxon>
        <taxon>Rhabditida</taxon>
        <taxon>Rhabditina</taxon>
        <taxon>Rhabditomorpha</taxon>
        <taxon>Strongyloidea</taxon>
        <taxon>Trichostrongylidae</taxon>
        <taxon>Trichostrongylus</taxon>
    </lineage>
</organism>
<reference evidence="2 3" key="1">
    <citation type="submission" date="2019-10" db="EMBL/GenBank/DDBJ databases">
        <title>Assembly and Annotation for the nematode Trichostrongylus colubriformis.</title>
        <authorList>
            <person name="Martin J."/>
        </authorList>
    </citation>
    <scope>NUCLEOTIDE SEQUENCE [LARGE SCALE GENOMIC DNA]</scope>
    <source>
        <strain evidence="2">G859</strain>
        <tissue evidence="2">Whole worm</tissue>
    </source>
</reference>
<dbReference type="Proteomes" id="UP001331761">
    <property type="component" value="Unassembled WGS sequence"/>
</dbReference>
<comment type="caution">
    <text evidence="2">The sequence shown here is derived from an EMBL/GenBank/DDBJ whole genome shotgun (WGS) entry which is preliminary data.</text>
</comment>
<evidence type="ECO:0000256" key="1">
    <source>
        <dbReference type="SAM" id="SignalP"/>
    </source>
</evidence>
<evidence type="ECO:0000313" key="2">
    <source>
        <dbReference type="EMBL" id="KAK5980095.1"/>
    </source>
</evidence>